<dbReference type="Pfam" id="PF00717">
    <property type="entry name" value="Peptidase_S24"/>
    <property type="match status" value="1"/>
</dbReference>
<dbReference type="RefSeq" id="WP_014261475.1">
    <property type="nucleotide sequence ID" value="NC_016629.1"/>
</dbReference>
<dbReference type="KEGG" id="daf:Desaf_3581"/>
<gene>
    <name evidence="2" type="ORF">Desaf_3581</name>
</gene>
<name>F3YY85_DESAF</name>
<dbReference type="eggNOG" id="COG2932">
    <property type="taxonomic scope" value="Bacteria"/>
</dbReference>
<dbReference type="InterPro" id="IPR015927">
    <property type="entry name" value="Peptidase_S24_S26A/B/C"/>
</dbReference>
<protein>
    <submittedName>
        <fullName evidence="2">Peptidase S24/S26A/S26B</fullName>
    </submittedName>
</protein>
<dbReference type="CDD" id="cd06462">
    <property type="entry name" value="Peptidase_S24_S26"/>
    <property type="match status" value="1"/>
</dbReference>
<reference evidence="2 3" key="1">
    <citation type="journal article" date="2011" name="J. Bacteriol.">
        <title>Genome sequence of the mercury-methylating and pleomorphic Desulfovibrio africanus Strain Walvis Bay.</title>
        <authorList>
            <person name="Brown S.D."/>
            <person name="Wall J.D."/>
            <person name="Kucken A.M."/>
            <person name="Gilmour C.C."/>
            <person name="Podar M."/>
            <person name="Brandt C.C."/>
            <person name="Teshima H."/>
            <person name="Detter J.C."/>
            <person name="Han C.S."/>
            <person name="Land M.L."/>
            <person name="Lucas S."/>
            <person name="Han J."/>
            <person name="Pennacchio L."/>
            <person name="Nolan M."/>
            <person name="Pitluck S."/>
            <person name="Woyke T."/>
            <person name="Goodwin L."/>
            <person name="Palumbo A.V."/>
            <person name="Elias D.A."/>
        </authorList>
    </citation>
    <scope>NUCLEOTIDE SEQUENCE [LARGE SCALE GENOMIC DNA]</scope>
    <source>
        <strain evidence="2 3">Walvis Bay</strain>
    </source>
</reference>
<evidence type="ECO:0000259" key="1">
    <source>
        <dbReference type="Pfam" id="PF00717"/>
    </source>
</evidence>
<sequence length="249" mass="27673">MGLYDEIRRGVERIAKNRYGSPTAMCRELGMASQQPKISRLLGTGSVPAADFVAELLDKLGVRLIWPDQVKDTAQEVVFIDYEVARTASAALRVTPKAEDYRAIPLTSEDVAAGPGLVPEDSIQGWVLLWRHIPALMTRRNLVASKIGHNQRSMTPVLHPGDYIVIDRDDITVPDSPHGNVFLVRDPHDGLAVKRVRVQSRAGHTMLVLYSENPEYPPDIIDLTADYDGDFGRAIVGRVVYSWSDMTKK</sequence>
<dbReference type="HOGENOM" id="CLU_066192_1_5_7"/>
<keyword evidence="3" id="KW-1185">Reference proteome</keyword>
<evidence type="ECO:0000313" key="3">
    <source>
        <dbReference type="Proteomes" id="UP000007844"/>
    </source>
</evidence>
<dbReference type="InterPro" id="IPR036286">
    <property type="entry name" value="LexA/Signal_pep-like_sf"/>
</dbReference>
<feature type="domain" description="Peptidase S24/S26A/S26B/S26C" evidence="1">
    <location>
        <begin position="150"/>
        <end position="223"/>
    </location>
</feature>
<accession>F3YY85</accession>
<dbReference type="EMBL" id="CP003221">
    <property type="protein sequence ID" value="EGJ51861.1"/>
    <property type="molecule type" value="Genomic_DNA"/>
</dbReference>
<dbReference type="AlphaFoldDB" id="F3YY85"/>
<dbReference type="Gene3D" id="2.10.109.10">
    <property type="entry name" value="Umud Fragment, subunit A"/>
    <property type="match status" value="1"/>
</dbReference>
<proteinExistence type="predicted"/>
<evidence type="ECO:0000313" key="2">
    <source>
        <dbReference type="EMBL" id="EGJ51861.1"/>
    </source>
</evidence>
<organism evidence="2 3">
    <name type="scientific">Desulfocurvibacter africanus subsp. africanus str. Walvis Bay</name>
    <dbReference type="NCBI Taxonomy" id="690850"/>
    <lineage>
        <taxon>Bacteria</taxon>
        <taxon>Pseudomonadati</taxon>
        <taxon>Thermodesulfobacteriota</taxon>
        <taxon>Desulfovibrionia</taxon>
        <taxon>Desulfovibrionales</taxon>
        <taxon>Desulfovibrionaceae</taxon>
        <taxon>Desulfocurvibacter</taxon>
    </lineage>
</organism>
<dbReference type="SUPFAM" id="SSF51306">
    <property type="entry name" value="LexA/Signal peptidase"/>
    <property type="match status" value="1"/>
</dbReference>
<dbReference type="Proteomes" id="UP000007844">
    <property type="component" value="Chromosome"/>
</dbReference>